<proteinExistence type="predicted"/>
<protein>
    <recommendedName>
        <fullName evidence="3">DUF6535 domain-containing protein</fullName>
    </recommendedName>
</protein>
<accession>A0ABR3JUM7</accession>
<feature type="region of interest" description="Disordered" evidence="1">
    <location>
        <begin position="1"/>
        <end position="119"/>
    </location>
</feature>
<feature type="transmembrane region" description="Helical" evidence="2">
    <location>
        <begin position="387"/>
        <end position="406"/>
    </location>
</feature>
<keyword evidence="5" id="KW-1185">Reference proteome</keyword>
<evidence type="ECO:0000259" key="3">
    <source>
        <dbReference type="Pfam" id="PF20153"/>
    </source>
</evidence>
<evidence type="ECO:0000313" key="5">
    <source>
        <dbReference type="Proteomes" id="UP001556367"/>
    </source>
</evidence>
<feature type="compositionally biased region" description="Basic and acidic residues" evidence="1">
    <location>
        <begin position="38"/>
        <end position="57"/>
    </location>
</feature>
<feature type="domain" description="DUF6535" evidence="3">
    <location>
        <begin position="168"/>
        <end position="344"/>
    </location>
</feature>
<feature type="transmembrane region" description="Helical" evidence="2">
    <location>
        <begin position="264"/>
        <end position="283"/>
    </location>
</feature>
<feature type="compositionally biased region" description="Low complexity" evidence="1">
    <location>
        <begin position="12"/>
        <end position="32"/>
    </location>
</feature>
<evidence type="ECO:0000313" key="4">
    <source>
        <dbReference type="EMBL" id="KAL0959271.1"/>
    </source>
</evidence>
<feature type="transmembrane region" description="Helical" evidence="2">
    <location>
        <begin position="315"/>
        <end position="344"/>
    </location>
</feature>
<feature type="transmembrane region" description="Helical" evidence="2">
    <location>
        <begin position="350"/>
        <end position="375"/>
    </location>
</feature>
<feature type="region of interest" description="Disordered" evidence="1">
    <location>
        <begin position="126"/>
        <end position="145"/>
    </location>
</feature>
<dbReference type="Pfam" id="PF20153">
    <property type="entry name" value="DUF6535"/>
    <property type="match status" value="1"/>
</dbReference>
<dbReference type="Proteomes" id="UP001556367">
    <property type="component" value="Unassembled WGS sequence"/>
</dbReference>
<gene>
    <name evidence="4" type="ORF">HGRIS_014542</name>
</gene>
<reference evidence="5" key="1">
    <citation type="submission" date="2024-06" db="EMBL/GenBank/DDBJ databases">
        <title>Multi-omics analyses provide insights into the biosynthesis of the anticancer antibiotic pleurotin in Hohenbuehelia grisea.</title>
        <authorList>
            <person name="Weaver J.A."/>
            <person name="Alberti F."/>
        </authorList>
    </citation>
    <scope>NUCLEOTIDE SEQUENCE [LARGE SCALE GENOMIC DNA]</scope>
    <source>
        <strain evidence="5">T-177</strain>
    </source>
</reference>
<comment type="caution">
    <text evidence="4">The sequence shown here is derived from an EMBL/GenBank/DDBJ whole genome shotgun (WGS) entry which is preliminary data.</text>
</comment>
<name>A0ABR3JUM7_9AGAR</name>
<organism evidence="4 5">
    <name type="scientific">Hohenbuehelia grisea</name>
    <dbReference type="NCBI Taxonomy" id="104357"/>
    <lineage>
        <taxon>Eukaryota</taxon>
        <taxon>Fungi</taxon>
        <taxon>Dikarya</taxon>
        <taxon>Basidiomycota</taxon>
        <taxon>Agaricomycotina</taxon>
        <taxon>Agaricomycetes</taxon>
        <taxon>Agaricomycetidae</taxon>
        <taxon>Agaricales</taxon>
        <taxon>Pleurotineae</taxon>
        <taxon>Pleurotaceae</taxon>
        <taxon>Hohenbuehelia</taxon>
    </lineage>
</organism>
<evidence type="ECO:0000256" key="2">
    <source>
        <dbReference type="SAM" id="Phobius"/>
    </source>
</evidence>
<keyword evidence="2" id="KW-0812">Transmembrane</keyword>
<dbReference type="InterPro" id="IPR045338">
    <property type="entry name" value="DUF6535"/>
</dbReference>
<evidence type="ECO:0000256" key="1">
    <source>
        <dbReference type="SAM" id="MobiDB-lite"/>
    </source>
</evidence>
<sequence>MSRSCTPPGRNHSPSPSASSSGDHQGSDSQLSPPTAVEAKHTLPGDESVRGDGHLAVEESSSLTCPREAVQPDVPYQGPGSPSTAPHSRATSARRTESDHGTSVELPSAPMPDTTSKRRLNTFGRTTFGLKPKHGSGNNAGFVDPRDYENKYPEDPMYEELSENARVWRVYLDEAADFDADIVEKASDGLDLLLVFAGLFSAVLTTFVAQTSQSLSNNYAAVSASLLTELVLVQRALANGTSVTSIPPSDITSGPSQTDVWVNALWFISLTLSLSTALLAVLVRQWLHQYTAITSGTSRDRSLVRQYRYDGLMKWHVPVIISLLPVLLHAALGLFLAGLVIFLIPLNLTLAWTVASITCLVYAIYTISNLLPLVDPQCPYRTPFSDILHKFWLSSLISLSIGHNFIQDIVRRYSIKLKLDKFWRLQPRPETPSIFNSDSTTQAQWLSLKEIEGRKSNTEEVGVEAIEWLLHSTANPPTARIALQSFGGFSQKMYQRLPGLVASETRKAVAAEMIQATRLDTSQDLSSQARCIERLSRSMFSISCPLDPSRASFHRSLWLSSIDGSDIPSSMMFSLLPMDVINKMNYVQPWQIPRIRDLFLYILDPSTDQFLLPLHLWRGLLRYNLVVKYFPVLSSSLADSPDTLLRLYRLAFALPSPSRGRGAFQVELTPAPKDSMQRLAIDMALGTRHISGNGVPTPEKTLQALCIIVSNLWDSVPNPSTPSEEESGPVVGAWSIIATRCQNVDISSSLSQDLAKAAVSILKALLPHASYRYTHVLQPVITAVRTVGGDVASRTYAEFFHGQDSSSDTQFELFRGVFTRKNSDIGSRFWADALEANAPQAYTYFTTLDILQLDDREAIHQRTPSLSIPLPAFINGLARRSLPPAVFDACCAYLFQPDHLFAACAGFGAVTMMHCPNIHYKGIRAMSLSILRKTIEILVNLDPKHPSWAERTTYVAKYVDPSISCRTDDGILAVFRLIDELLEVPKVISLTS</sequence>
<keyword evidence="2" id="KW-1133">Transmembrane helix</keyword>
<keyword evidence="2" id="KW-0472">Membrane</keyword>
<dbReference type="EMBL" id="JASNQZ010000003">
    <property type="protein sequence ID" value="KAL0959271.1"/>
    <property type="molecule type" value="Genomic_DNA"/>
</dbReference>
<feature type="compositionally biased region" description="Polar residues" evidence="1">
    <location>
        <begin position="80"/>
        <end position="93"/>
    </location>
</feature>
<feature type="transmembrane region" description="Helical" evidence="2">
    <location>
        <begin position="192"/>
        <end position="209"/>
    </location>
</feature>